<dbReference type="SUPFAM" id="SSF55073">
    <property type="entry name" value="Nucleotide cyclase"/>
    <property type="match status" value="1"/>
</dbReference>
<reference evidence="4 5" key="1">
    <citation type="submission" date="2022-10" db="EMBL/GenBank/DDBJ databases">
        <title>paucibacter sp. hw8 Genome sequencing.</title>
        <authorList>
            <person name="Park S."/>
        </authorList>
    </citation>
    <scope>NUCLEOTIDE SEQUENCE [LARGE SCALE GENOMIC DNA]</scope>
    <source>
        <strain evidence="5">hw8</strain>
    </source>
</reference>
<dbReference type="InterPro" id="IPR029787">
    <property type="entry name" value="Nucleotide_cyclase"/>
</dbReference>
<gene>
    <name evidence="4" type="ORF">PRZ01_03120</name>
</gene>
<dbReference type="EMBL" id="JAQQXS010000002">
    <property type="protein sequence ID" value="MDC8784183.1"/>
    <property type="molecule type" value="Genomic_DNA"/>
</dbReference>
<dbReference type="PANTHER" id="PTHR45138:SF9">
    <property type="entry name" value="DIGUANYLATE CYCLASE DGCM-RELATED"/>
    <property type="match status" value="1"/>
</dbReference>
<evidence type="ECO:0000259" key="3">
    <source>
        <dbReference type="PROSITE" id="PS50887"/>
    </source>
</evidence>
<feature type="domain" description="GGDEF" evidence="3">
    <location>
        <begin position="197"/>
        <end position="326"/>
    </location>
</feature>
<dbReference type="RefSeq" id="WP_273595294.1">
    <property type="nucleotide sequence ID" value="NZ_JAQQXS010000002.1"/>
</dbReference>
<accession>A0ABT5KMN7</accession>
<keyword evidence="5" id="KW-1185">Reference proteome</keyword>
<dbReference type="Proteomes" id="UP001219862">
    <property type="component" value="Unassembled WGS sequence"/>
</dbReference>
<organism evidence="4 5">
    <name type="scientific">Roseateles koreensis</name>
    <dbReference type="NCBI Taxonomy" id="2987526"/>
    <lineage>
        <taxon>Bacteria</taxon>
        <taxon>Pseudomonadati</taxon>
        <taxon>Pseudomonadota</taxon>
        <taxon>Betaproteobacteria</taxon>
        <taxon>Burkholderiales</taxon>
        <taxon>Sphaerotilaceae</taxon>
        <taxon>Roseateles</taxon>
    </lineage>
</organism>
<sequence length="345" mass="38622">MPEVVDHLAEMTGFRDRDVMDVTLVSALRDLLEPLSVAIYRCVGDAGQERWLTRARLESGDAVATADPLWADPSSLPLASAFPLRLNCLHSRVMQQQAQGGQWLTLFPIATDREVVGVVELLTGEALSPTLQRMVGSVLRIYHNFQGLLDYSERDTLTGLLNRKTFEDSFLKAVSEAPLRPDATPSEDGRRHEALRPQHYLGVIDIDHFKRVNDNFGHLIGDEVLLLLSRLMRSSFRFHDLLYRFGGEEFVALIRCDDADDAAQAFERLRVNTERYVFPQVGHITVSVGFTLIRGGDSPSSAFDRADKAVYFSKQAGRNQVHSHAELVAAGRMKERAELSAVELF</sequence>
<protein>
    <recommendedName>
        <fullName evidence="1">diguanylate cyclase</fullName>
        <ecNumber evidence="1">2.7.7.65</ecNumber>
    </recommendedName>
</protein>
<dbReference type="PANTHER" id="PTHR45138">
    <property type="entry name" value="REGULATORY COMPONENTS OF SENSORY TRANSDUCTION SYSTEM"/>
    <property type="match status" value="1"/>
</dbReference>
<dbReference type="InterPro" id="IPR000160">
    <property type="entry name" value="GGDEF_dom"/>
</dbReference>
<evidence type="ECO:0000256" key="1">
    <source>
        <dbReference type="ARBA" id="ARBA00012528"/>
    </source>
</evidence>
<evidence type="ECO:0000313" key="5">
    <source>
        <dbReference type="Proteomes" id="UP001219862"/>
    </source>
</evidence>
<dbReference type="NCBIfam" id="TIGR00254">
    <property type="entry name" value="GGDEF"/>
    <property type="match status" value="1"/>
</dbReference>
<dbReference type="SMART" id="SM00267">
    <property type="entry name" value="GGDEF"/>
    <property type="match status" value="1"/>
</dbReference>
<evidence type="ECO:0000313" key="4">
    <source>
        <dbReference type="EMBL" id="MDC8784183.1"/>
    </source>
</evidence>
<comment type="catalytic activity">
    <reaction evidence="2">
        <text>2 GTP = 3',3'-c-di-GMP + 2 diphosphate</text>
        <dbReference type="Rhea" id="RHEA:24898"/>
        <dbReference type="ChEBI" id="CHEBI:33019"/>
        <dbReference type="ChEBI" id="CHEBI:37565"/>
        <dbReference type="ChEBI" id="CHEBI:58805"/>
        <dbReference type="EC" id="2.7.7.65"/>
    </reaction>
</comment>
<dbReference type="PROSITE" id="PS50887">
    <property type="entry name" value="GGDEF"/>
    <property type="match status" value="1"/>
</dbReference>
<evidence type="ECO:0000256" key="2">
    <source>
        <dbReference type="ARBA" id="ARBA00034247"/>
    </source>
</evidence>
<dbReference type="CDD" id="cd01949">
    <property type="entry name" value="GGDEF"/>
    <property type="match status" value="1"/>
</dbReference>
<comment type="caution">
    <text evidence="4">The sequence shown here is derived from an EMBL/GenBank/DDBJ whole genome shotgun (WGS) entry which is preliminary data.</text>
</comment>
<name>A0ABT5KMN7_9BURK</name>
<proteinExistence type="predicted"/>
<dbReference type="Pfam" id="PF00990">
    <property type="entry name" value="GGDEF"/>
    <property type="match status" value="1"/>
</dbReference>
<dbReference type="Gene3D" id="3.30.70.270">
    <property type="match status" value="1"/>
</dbReference>
<dbReference type="EC" id="2.7.7.65" evidence="1"/>
<dbReference type="InterPro" id="IPR050469">
    <property type="entry name" value="Diguanylate_Cyclase"/>
</dbReference>
<dbReference type="InterPro" id="IPR043128">
    <property type="entry name" value="Rev_trsase/Diguanyl_cyclase"/>
</dbReference>